<dbReference type="AlphaFoldDB" id="A0A412KBU8"/>
<dbReference type="EMBL" id="QRVT01000001">
    <property type="protein sequence ID" value="RGS66127.1"/>
    <property type="molecule type" value="Genomic_DNA"/>
</dbReference>
<organism evidence="1 2">
    <name type="scientific">Bifidobacterium adolescentis</name>
    <dbReference type="NCBI Taxonomy" id="1680"/>
    <lineage>
        <taxon>Bacteria</taxon>
        <taxon>Bacillati</taxon>
        <taxon>Actinomycetota</taxon>
        <taxon>Actinomycetes</taxon>
        <taxon>Bifidobacteriales</taxon>
        <taxon>Bifidobacteriaceae</taxon>
        <taxon>Bifidobacterium</taxon>
    </lineage>
</organism>
<sequence length="99" mass="10364">MNYRTALVGKLLIVAFAAIRVGSDWNAAKEWEASPLFTLPAGLEAAFEVHCAAVSNSSIGLHGVEVQVAQHTIALRSSGKMTVSANGGWVEGCITVPLV</sequence>
<dbReference type="Proteomes" id="UP000285462">
    <property type="component" value="Unassembled WGS sequence"/>
</dbReference>
<name>A0A412KBU8_BIFAD</name>
<accession>A0A412KBU8</accession>
<gene>
    <name evidence="1" type="ORF">DWX79_03430</name>
</gene>
<proteinExistence type="predicted"/>
<dbReference type="RefSeq" id="WP_117759486.1">
    <property type="nucleotide sequence ID" value="NZ_QRVT01000001.1"/>
</dbReference>
<evidence type="ECO:0000313" key="1">
    <source>
        <dbReference type="EMBL" id="RGS66127.1"/>
    </source>
</evidence>
<evidence type="ECO:0000313" key="2">
    <source>
        <dbReference type="Proteomes" id="UP000285462"/>
    </source>
</evidence>
<reference evidence="1 2" key="1">
    <citation type="submission" date="2018-08" db="EMBL/GenBank/DDBJ databases">
        <title>A genome reference for cultivated species of the human gut microbiota.</title>
        <authorList>
            <person name="Zou Y."/>
            <person name="Xue W."/>
            <person name="Luo G."/>
        </authorList>
    </citation>
    <scope>NUCLEOTIDE SEQUENCE [LARGE SCALE GENOMIC DNA]</scope>
    <source>
        <strain evidence="1 2">AF21-27</strain>
    </source>
</reference>
<comment type="caution">
    <text evidence="1">The sequence shown here is derived from an EMBL/GenBank/DDBJ whole genome shotgun (WGS) entry which is preliminary data.</text>
</comment>
<protein>
    <submittedName>
        <fullName evidence="1">Uncharacterized protein</fullName>
    </submittedName>
</protein>